<protein>
    <submittedName>
        <fullName evidence="1">Uncharacterized protein</fullName>
    </submittedName>
</protein>
<dbReference type="EMBL" id="LJDB01000109">
    <property type="protein sequence ID" value="ONI37530.1"/>
    <property type="molecule type" value="Genomic_DNA"/>
</dbReference>
<dbReference type="Proteomes" id="UP000188605">
    <property type="component" value="Unassembled WGS sequence"/>
</dbReference>
<evidence type="ECO:0000313" key="1">
    <source>
        <dbReference type="EMBL" id="ONI37530.1"/>
    </source>
</evidence>
<comment type="caution">
    <text evidence="1">The sequence shown here is derived from an EMBL/GenBank/DDBJ whole genome shotgun (WGS) entry which is preliminary data.</text>
</comment>
<gene>
    <name evidence="1" type="ORF">AN396_12755</name>
</gene>
<evidence type="ECO:0000313" key="2">
    <source>
        <dbReference type="Proteomes" id="UP000188605"/>
    </source>
</evidence>
<proteinExistence type="predicted"/>
<sequence>MKKIQIYTEFIKLDQFMKLASLVTSGAEAKNMILEGCLFVNGQSCTQRGKKLREGDIIAFKEQQWIIENENHAN</sequence>
<name>A0ACC8X795_9FIRM</name>
<accession>A0ACC8X795</accession>
<keyword evidence="2" id="KW-1185">Reference proteome</keyword>
<reference evidence="1" key="1">
    <citation type="submission" date="2016-08" db="EMBL/GenBank/DDBJ databases">
        <authorList>
            <person name="Ngugi D.K."/>
            <person name="Miyake S."/>
            <person name="Stingl U."/>
        </authorList>
    </citation>
    <scope>NUCLEOTIDE SEQUENCE</scope>
    <source>
        <strain evidence="1">SCG-B11WGA-EpuloA1</strain>
    </source>
</reference>
<organism evidence="1 2">
    <name type="scientific">Candidatus Epulonipiscium fishelsonii</name>
    <dbReference type="NCBI Taxonomy" id="77094"/>
    <lineage>
        <taxon>Bacteria</taxon>
        <taxon>Bacillati</taxon>
        <taxon>Bacillota</taxon>
        <taxon>Clostridia</taxon>
        <taxon>Lachnospirales</taxon>
        <taxon>Lachnospiraceae</taxon>
        <taxon>Candidatus Epulonipiscium</taxon>
    </lineage>
</organism>